<dbReference type="AlphaFoldDB" id="A0A9X6NAX3"/>
<dbReference type="PROSITE" id="PS51864">
    <property type="entry name" value="ASTACIN"/>
    <property type="match status" value="2"/>
</dbReference>
<dbReference type="Pfam" id="PF01400">
    <property type="entry name" value="Astacin"/>
    <property type="match status" value="2"/>
</dbReference>
<name>A0A9X6NAX3_HYPEX</name>
<dbReference type="OrthoDB" id="291007at2759"/>
<dbReference type="InterPro" id="IPR024079">
    <property type="entry name" value="MetalloPept_cat_dom_sf"/>
</dbReference>
<dbReference type="GO" id="GO:0004222">
    <property type="term" value="F:metalloendopeptidase activity"/>
    <property type="evidence" value="ECO:0007669"/>
    <property type="project" value="InterPro"/>
</dbReference>
<organism evidence="4 5">
    <name type="scientific">Hypsibius exemplaris</name>
    <name type="common">Freshwater tardigrade</name>
    <dbReference type="NCBI Taxonomy" id="2072580"/>
    <lineage>
        <taxon>Eukaryota</taxon>
        <taxon>Metazoa</taxon>
        <taxon>Ecdysozoa</taxon>
        <taxon>Tardigrada</taxon>
        <taxon>Eutardigrada</taxon>
        <taxon>Parachela</taxon>
        <taxon>Hypsibioidea</taxon>
        <taxon>Hypsibiidae</taxon>
        <taxon>Hypsibius</taxon>
    </lineage>
</organism>
<protein>
    <recommendedName>
        <fullName evidence="3">Peptidase M12A domain-containing protein</fullName>
    </recommendedName>
</protein>
<sequence>MFRLMIFASAWVWVSGRVCYTKFYDPPKSCLVDDAHAQCNNACTNEGLGGGKCGSVGRNTICSCNDCSGIGLPPTTSAGAQTTHVPTTPVPNKHVWTDEDRLWAGGVVPFAFSQGFTYEDKARQLILKAMAGFENATCIRFVHRTTEPDYVTIIRASIGCSSYIGKQRGGSQFLSLNMPHAFSIYPETASFGEPYDFDSIMHAGMFEHAIDGNIWAIKPKEKYKDKVIGQRIQLSAIDIRKINKMFKCPPGHA</sequence>
<dbReference type="InterPro" id="IPR001506">
    <property type="entry name" value="Peptidase_M12A"/>
</dbReference>
<dbReference type="GO" id="GO:0008270">
    <property type="term" value="F:zinc ion binding"/>
    <property type="evidence" value="ECO:0007669"/>
    <property type="project" value="InterPro"/>
</dbReference>
<feature type="signal peptide" evidence="2">
    <location>
        <begin position="1"/>
        <end position="16"/>
    </location>
</feature>
<keyword evidence="5" id="KW-1185">Reference proteome</keyword>
<gene>
    <name evidence="4" type="ORF">BV898_15145</name>
</gene>
<feature type="domain" description="Peptidase M12A" evidence="3">
    <location>
        <begin position="190"/>
        <end position="249"/>
    </location>
</feature>
<dbReference type="PANTHER" id="PTHR10127">
    <property type="entry name" value="DISCOIDIN, CUB, EGF, LAMININ , AND ZINC METALLOPROTEASE DOMAIN CONTAINING"/>
    <property type="match status" value="1"/>
</dbReference>
<dbReference type="Proteomes" id="UP000192578">
    <property type="component" value="Unassembled WGS sequence"/>
</dbReference>
<feature type="domain" description="Peptidase M12A" evidence="3">
    <location>
        <begin position="94"/>
        <end position="177"/>
    </location>
</feature>
<evidence type="ECO:0000259" key="3">
    <source>
        <dbReference type="PROSITE" id="PS51864"/>
    </source>
</evidence>
<keyword evidence="2" id="KW-0732">Signal</keyword>
<feature type="chain" id="PRO_5040781916" description="Peptidase M12A domain-containing protein" evidence="2">
    <location>
        <begin position="17"/>
        <end position="253"/>
    </location>
</feature>
<dbReference type="SMART" id="SM00235">
    <property type="entry name" value="ZnMc"/>
    <property type="match status" value="1"/>
</dbReference>
<dbReference type="Gene3D" id="3.40.390.10">
    <property type="entry name" value="Collagenase (Catalytic Domain)"/>
    <property type="match status" value="2"/>
</dbReference>
<evidence type="ECO:0000313" key="4">
    <source>
        <dbReference type="EMBL" id="OWA50635.1"/>
    </source>
</evidence>
<reference evidence="5" key="1">
    <citation type="submission" date="2017-01" db="EMBL/GenBank/DDBJ databases">
        <title>Comparative genomics of anhydrobiosis in the tardigrade Hypsibius dujardini.</title>
        <authorList>
            <person name="Yoshida Y."/>
            <person name="Koutsovoulos G."/>
            <person name="Laetsch D."/>
            <person name="Stevens L."/>
            <person name="Kumar S."/>
            <person name="Horikawa D."/>
            <person name="Ishino K."/>
            <person name="Komine S."/>
            <person name="Tomita M."/>
            <person name="Blaxter M."/>
            <person name="Arakawa K."/>
        </authorList>
    </citation>
    <scope>NUCLEOTIDE SEQUENCE [LARGE SCALE GENOMIC DNA]</scope>
    <source>
        <strain evidence="5">Z151</strain>
    </source>
</reference>
<evidence type="ECO:0000256" key="1">
    <source>
        <dbReference type="PROSITE-ProRule" id="PRU01211"/>
    </source>
</evidence>
<dbReference type="InterPro" id="IPR006026">
    <property type="entry name" value="Peptidase_Metallo"/>
</dbReference>
<evidence type="ECO:0000256" key="2">
    <source>
        <dbReference type="SAM" id="SignalP"/>
    </source>
</evidence>
<proteinExistence type="predicted"/>
<dbReference type="PANTHER" id="PTHR10127:SF850">
    <property type="entry name" value="METALLOENDOPEPTIDASE"/>
    <property type="match status" value="1"/>
</dbReference>
<dbReference type="GO" id="GO:0006508">
    <property type="term" value="P:proteolysis"/>
    <property type="evidence" value="ECO:0007669"/>
    <property type="project" value="InterPro"/>
</dbReference>
<dbReference type="EMBL" id="MTYJ01000198">
    <property type="protein sequence ID" value="OWA50635.1"/>
    <property type="molecule type" value="Genomic_DNA"/>
</dbReference>
<accession>A0A9X6NAX3</accession>
<dbReference type="SUPFAM" id="SSF55486">
    <property type="entry name" value="Metalloproteases ('zincins'), catalytic domain"/>
    <property type="match status" value="1"/>
</dbReference>
<comment type="caution">
    <text evidence="4">The sequence shown here is derived from an EMBL/GenBank/DDBJ whole genome shotgun (WGS) entry which is preliminary data.</text>
</comment>
<evidence type="ECO:0000313" key="5">
    <source>
        <dbReference type="Proteomes" id="UP000192578"/>
    </source>
</evidence>
<comment type="caution">
    <text evidence="1">Lacks conserved residue(s) required for the propagation of feature annotation.</text>
</comment>